<keyword evidence="1" id="KW-0677">Repeat</keyword>
<evidence type="ECO:0000313" key="4">
    <source>
        <dbReference type="EMBL" id="CAG2190454.1"/>
    </source>
</evidence>
<feature type="repeat" description="ANK" evidence="3">
    <location>
        <begin position="9"/>
        <end position="41"/>
    </location>
</feature>
<dbReference type="OrthoDB" id="70519at2759"/>
<dbReference type="PANTHER" id="PTHR24173">
    <property type="entry name" value="ANKYRIN REPEAT CONTAINING"/>
    <property type="match status" value="1"/>
</dbReference>
<dbReference type="EMBL" id="CAJPWZ010000329">
    <property type="protein sequence ID" value="CAG2190454.1"/>
    <property type="molecule type" value="Genomic_DNA"/>
</dbReference>
<dbReference type="Proteomes" id="UP000683360">
    <property type="component" value="Unassembled WGS sequence"/>
</dbReference>
<dbReference type="InterPro" id="IPR002110">
    <property type="entry name" value="Ankyrin_rpt"/>
</dbReference>
<comment type="caution">
    <text evidence="4">The sequence shown here is derived from an EMBL/GenBank/DDBJ whole genome shotgun (WGS) entry which is preliminary data.</text>
</comment>
<keyword evidence="5" id="KW-1185">Reference proteome</keyword>
<dbReference type="AlphaFoldDB" id="A0A8S3Q8X3"/>
<gene>
    <name evidence="4" type="ORF">MEDL_5745</name>
</gene>
<evidence type="ECO:0000256" key="3">
    <source>
        <dbReference type="PROSITE-ProRule" id="PRU00023"/>
    </source>
</evidence>
<reference evidence="4" key="1">
    <citation type="submission" date="2021-03" db="EMBL/GenBank/DDBJ databases">
        <authorList>
            <person name="Bekaert M."/>
        </authorList>
    </citation>
    <scope>NUCLEOTIDE SEQUENCE</scope>
</reference>
<dbReference type="SMART" id="SM00248">
    <property type="entry name" value="ANK"/>
    <property type="match status" value="2"/>
</dbReference>
<evidence type="ECO:0000256" key="2">
    <source>
        <dbReference type="ARBA" id="ARBA00023043"/>
    </source>
</evidence>
<organism evidence="4 5">
    <name type="scientific">Mytilus edulis</name>
    <name type="common">Blue mussel</name>
    <dbReference type="NCBI Taxonomy" id="6550"/>
    <lineage>
        <taxon>Eukaryota</taxon>
        <taxon>Metazoa</taxon>
        <taxon>Spiralia</taxon>
        <taxon>Lophotrochozoa</taxon>
        <taxon>Mollusca</taxon>
        <taxon>Bivalvia</taxon>
        <taxon>Autobranchia</taxon>
        <taxon>Pteriomorphia</taxon>
        <taxon>Mytilida</taxon>
        <taxon>Mytiloidea</taxon>
        <taxon>Mytilidae</taxon>
        <taxon>Mytilinae</taxon>
        <taxon>Mytilus</taxon>
    </lineage>
</organism>
<evidence type="ECO:0000256" key="1">
    <source>
        <dbReference type="ARBA" id="ARBA00022737"/>
    </source>
</evidence>
<dbReference type="PROSITE" id="PS50088">
    <property type="entry name" value="ANK_REPEAT"/>
    <property type="match status" value="2"/>
</dbReference>
<dbReference type="PANTHER" id="PTHR24173:SF74">
    <property type="entry name" value="ANKYRIN REPEAT DOMAIN-CONTAINING PROTEIN 16"/>
    <property type="match status" value="1"/>
</dbReference>
<dbReference type="PROSITE" id="PS50297">
    <property type="entry name" value="ANK_REP_REGION"/>
    <property type="match status" value="2"/>
</dbReference>
<name>A0A8S3Q8X3_MYTED</name>
<dbReference type="Gene3D" id="1.25.40.20">
    <property type="entry name" value="Ankyrin repeat-containing domain"/>
    <property type="match status" value="1"/>
</dbReference>
<dbReference type="SUPFAM" id="SSF48403">
    <property type="entry name" value="Ankyrin repeat"/>
    <property type="match status" value="1"/>
</dbReference>
<evidence type="ECO:0000313" key="5">
    <source>
        <dbReference type="Proteomes" id="UP000683360"/>
    </source>
</evidence>
<protein>
    <submittedName>
        <fullName evidence="4">Uncharacterized protein</fullName>
    </submittedName>
</protein>
<proteinExistence type="predicted"/>
<dbReference type="InterPro" id="IPR036770">
    <property type="entry name" value="Ankyrin_rpt-contain_sf"/>
</dbReference>
<keyword evidence="2 3" id="KW-0040">ANK repeat</keyword>
<sequence length="217" mass="24231">MSVVIFQKEGWTAIMEAACEGHLEVCRFLIDTGCKIDATNRGRTALHLAAEMGHLQITRYLVELSGVNLLVKTRKAAVINTVYWINGTVGYPYHSGNTHCLLSSGTKHCLLDKWYCWVPLPQWEYTLSTRFPSFLALATKLCSTWKRDTITSSGTAHCLLGKLIFLTAVVQKKHLGTHTNIGTKHSLLSTWIRLLAVVLNSVYSEDGTFGYTHQQST</sequence>
<dbReference type="Pfam" id="PF12796">
    <property type="entry name" value="Ank_2"/>
    <property type="match status" value="1"/>
</dbReference>
<accession>A0A8S3Q8X3</accession>
<feature type="repeat" description="ANK" evidence="3">
    <location>
        <begin position="41"/>
        <end position="63"/>
    </location>
</feature>